<sequence>MRASHLVPVIASFFYSYHAFAAMDLQTVSAGDTVTGQVSIGIHSISLPDGSWQVVSTTDEAVTWGATSLRSPIPARTAVLAQYDHGKIRAMLRLNAPIADLTSNRPGWRDDPCNVTALASRHLYFHDTLDGTAKSPQCLTVEPIHGFIRSNASWAKQVVKTVISSGNAVPKDLIYTRLDYYQALWYVNVALWINPDMDGSTSNRNWDVTLVQENEKPTIELAKSWGVALQKNLNNSDGGRNITLPQLPVI</sequence>
<comment type="caution">
    <text evidence="2">The sequence shown here is derived from an EMBL/GenBank/DDBJ whole genome shotgun (WGS) entry which is preliminary data.</text>
</comment>
<evidence type="ECO:0000256" key="1">
    <source>
        <dbReference type="SAM" id="SignalP"/>
    </source>
</evidence>
<protein>
    <submittedName>
        <fullName evidence="2">Uncharacterized protein</fullName>
    </submittedName>
</protein>
<proteinExistence type="predicted"/>
<feature type="chain" id="PRO_5033016444" evidence="1">
    <location>
        <begin position="22"/>
        <end position="250"/>
    </location>
</feature>
<keyword evidence="1" id="KW-0732">Signal</keyword>
<dbReference type="EMBL" id="JACERN010000031">
    <property type="protein sequence ID" value="MBA4709131.1"/>
    <property type="molecule type" value="Genomic_DNA"/>
</dbReference>
<name>A0A838YET3_9NEIS</name>
<feature type="signal peptide" evidence="1">
    <location>
        <begin position="1"/>
        <end position="21"/>
    </location>
</feature>
<dbReference type="Proteomes" id="UP000545606">
    <property type="component" value="Unassembled WGS sequence"/>
</dbReference>
<keyword evidence="3" id="KW-1185">Reference proteome</keyword>
<dbReference type="RefSeq" id="WP_181836211.1">
    <property type="nucleotide sequence ID" value="NZ_JACERN010000031.1"/>
</dbReference>
<accession>A0A838YET3</accession>
<organism evidence="2 3">
    <name type="scientific">Aquitalea aquatica</name>
    <dbReference type="NCBI Taxonomy" id="3044273"/>
    <lineage>
        <taxon>Bacteria</taxon>
        <taxon>Pseudomonadati</taxon>
        <taxon>Pseudomonadota</taxon>
        <taxon>Betaproteobacteria</taxon>
        <taxon>Neisseriales</taxon>
        <taxon>Chromobacteriaceae</taxon>
        <taxon>Aquitalea</taxon>
    </lineage>
</organism>
<dbReference type="AlphaFoldDB" id="A0A838YET3"/>
<evidence type="ECO:0000313" key="3">
    <source>
        <dbReference type="Proteomes" id="UP000545606"/>
    </source>
</evidence>
<reference evidence="2 3" key="1">
    <citation type="submission" date="2020-07" db="EMBL/GenBank/DDBJ databases">
        <title>Draft genome sequence of violacein-producing bacteria and related species.</title>
        <authorList>
            <person name="Wilson H.S."/>
            <person name="De Leon M.E."/>
        </authorList>
    </citation>
    <scope>NUCLEOTIDE SEQUENCE [LARGE SCALE GENOMIC DNA]</scope>
    <source>
        <strain evidence="2 3">HSC-21Su07</strain>
    </source>
</reference>
<evidence type="ECO:0000313" key="2">
    <source>
        <dbReference type="EMBL" id="MBA4709131.1"/>
    </source>
</evidence>
<gene>
    <name evidence="2" type="ORF">H2Z84_12175</name>
</gene>